<accession>A0ABQ3NTL9</accession>
<evidence type="ECO:0000313" key="2">
    <source>
        <dbReference type="Proteomes" id="UP000660554"/>
    </source>
</evidence>
<name>A0ABQ3NTL9_STRVG</name>
<protein>
    <submittedName>
        <fullName evidence="1">Uncharacterized protein</fullName>
    </submittedName>
</protein>
<reference evidence="2" key="1">
    <citation type="submission" date="2020-09" db="EMBL/GenBank/DDBJ databases">
        <title>Whole genome shotgun sequence of Streptomyces cinnamonensis NBRC 15873.</title>
        <authorList>
            <person name="Komaki H."/>
            <person name="Tamura T."/>
        </authorList>
    </citation>
    <scope>NUCLEOTIDE SEQUENCE [LARGE SCALE GENOMIC DNA]</scope>
    <source>
        <strain evidence="2">NBRC 15873</strain>
    </source>
</reference>
<dbReference type="Proteomes" id="UP000660554">
    <property type="component" value="Unassembled WGS sequence"/>
</dbReference>
<evidence type="ECO:0000313" key="1">
    <source>
        <dbReference type="EMBL" id="GHI16082.1"/>
    </source>
</evidence>
<proteinExistence type="predicted"/>
<dbReference type="EMBL" id="BNDV01000012">
    <property type="protein sequence ID" value="GHI16082.1"/>
    <property type="molecule type" value="Genomic_DNA"/>
</dbReference>
<keyword evidence="2" id="KW-1185">Reference proteome</keyword>
<gene>
    <name evidence="1" type="ORF">Scinn_55450</name>
</gene>
<comment type="caution">
    <text evidence="1">The sequence shown here is derived from an EMBL/GenBank/DDBJ whole genome shotgun (WGS) entry which is preliminary data.</text>
</comment>
<sequence length="69" mass="7438">MSLAFAPRVAMRIGGYGPILSGRGGPEGAGSAVPRPYRAVPVPYPSVELFRRTVTLRRRMHVDCQGAAR</sequence>
<organism evidence="1 2">
    <name type="scientific">Streptomyces virginiae</name>
    <name type="common">Streptomyces cinnamonensis</name>
    <dbReference type="NCBI Taxonomy" id="1961"/>
    <lineage>
        <taxon>Bacteria</taxon>
        <taxon>Bacillati</taxon>
        <taxon>Actinomycetota</taxon>
        <taxon>Actinomycetes</taxon>
        <taxon>Kitasatosporales</taxon>
        <taxon>Streptomycetaceae</taxon>
        <taxon>Streptomyces</taxon>
    </lineage>
</organism>